<keyword evidence="1" id="KW-0472">Membrane</keyword>
<organism evidence="2 3">
    <name type="scientific">Rubritalea profundi</name>
    <dbReference type="NCBI Taxonomy" id="1658618"/>
    <lineage>
        <taxon>Bacteria</taxon>
        <taxon>Pseudomonadati</taxon>
        <taxon>Verrucomicrobiota</taxon>
        <taxon>Verrucomicrobiia</taxon>
        <taxon>Verrucomicrobiales</taxon>
        <taxon>Rubritaleaceae</taxon>
        <taxon>Rubritalea</taxon>
    </lineage>
</organism>
<dbReference type="EMBL" id="MQWA01000001">
    <property type="protein sequence ID" value="PQJ27145.1"/>
    <property type="molecule type" value="Genomic_DNA"/>
</dbReference>
<feature type="transmembrane region" description="Helical" evidence="1">
    <location>
        <begin position="113"/>
        <end position="133"/>
    </location>
</feature>
<feature type="transmembrane region" description="Helical" evidence="1">
    <location>
        <begin position="90"/>
        <end position="107"/>
    </location>
</feature>
<reference evidence="2 3" key="1">
    <citation type="submission" date="2016-12" db="EMBL/GenBank/DDBJ databases">
        <title>Study of bacterial adaptation to deep sea.</title>
        <authorList>
            <person name="Song J."/>
            <person name="Yoshizawa S."/>
            <person name="Kogure K."/>
        </authorList>
    </citation>
    <scope>NUCLEOTIDE SEQUENCE [LARGE SCALE GENOMIC DNA]</scope>
    <source>
        <strain evidence="2 3">SAORIC-165</strain>
    </source>
</reference>
<protein>
    <submittedName>
        <fullName evidence="2">Uncharacterized protein</fullName>
    </submittedName>
</protein>
<name>A0A2S7TWM4_9BACT</name>
<dbReference type="Proteomes" id="UP000239907">
    <property type="component" value="Unassembled WGS sequence"/>
</dbReference>
<dbReference type="RefSeq" id="WP_105041632.1">
    <property type="nucleotide sequence ID" value="NZ_MQWA01000001.1"/>
</dbReference>
<gene>
    <name evidence="2" type="ORF">BSZ32_00605</name>
</gene>
<proteinExistence type="predicted"/>
<keyword evidence="1" id="KW-1133">Transmembrane helix</keyword>
<evidence type="ECO:0000256" key="1">
    <source>
        <dbReference type="SAM" id="Phobius"/>
    </source>
</evidence>
<evidence type="ECO:0000313" key="2">
    <source>
        <dbReference type="EMBL" id="PQJ27145.1"/>
    </source>
</evidence>
<keyword evidence="1" id="KW-0812">Transmembrane</keyword>
<comment type="caution">
    <text evidence="2">The sequence shown here is derived from an EMBL/GenBank/DDBJ whole genome shotgun (WGS) entry which is preliminary data.</text>
</comment>
<feature type="transmembrane region" description="Helical" evidence="1">
    <location>
        <begin position="64"/>
        <end position="83"/>
    </location>
</feature>
<accession>A0A2S7TWM4</accession>
<dbReference type="AlphaFoldDB" id="A0A2S7TWM4"/>
<keyword evidence="3" id="KW-1185">Reference proteome</keyword>
<sequence length="167" mass="18474">MAPQTTKPVGTVGVPALLCALTGSVLAVSMEWMGFLNEVTASLAFFWEKEPFFLVDPELVSREWNWLVTFLASWLVAYFTLASAQLWRRLLVGIMAGLVLVGFMPSLALWGILWLPIVSAIAVLWTWACAILYGSQHAMPCEAVATEVEPVEMKVETIPFPTKKKAK</sequence>
<evidence type="ECO:0000313" key="3">
    <source>
        <dbReference type="Proteomes" id="UP000239907"/>
    </source>
</evidence>
<dbReference type="OrthoDB" id="9921195at2"/>